<dbReference type="EMBL" id="JAUJQL010000081">
    <property type="protein sequence ID" value="MDN7528404.1"/>
    <property type="molecule type" value="Genomic_DNA"/>
</dbReference>
<sequence>MAGRKNVEFVAGGRGEHCRGWLYEPRGTGPFPVIVMAHGLGGIKEMRLDAYAQRFCAEGYACLVFDYRHFG</sequence>
<reference evidence="2" key="1">
    <citation type="submission" date="2023-07" db="EMBL/GenBank/DDBJ databases">
        <title>A collection of bacterial strains from the Burkholderia cepacia Research Laboratory and Repository.</title>
        <authorList>
            <person name="Lipuma J."/>
            <person name="Spilker T."/>
            <person name="Caverly L."/>
        </authorList>
    </citation>
    <scope>NUCLEOTIDE SEQUENCE</scope>
    <source>
        <strain evidence="2">AU45194</strain>
    </source>
</reference>
<dbReference type="GO" id="GO:0016787">
    <property type="term" value="F:hydrolase activity"/>
    <property type="evidence" value="ECO:0007669"/>
    <property type="project" value="UniProtKB-KW"/>
</dbReference>
<dbReference type="SUPFAM" id="SSF53474">
    <property type="entry name" value="alpha/beta-Hydrolases"/>
    <property type="match status" value="1"/>
</dbReference>
<gene>
    <name evidence="2" type="ORF">QZM70_36345</name>
</gene>
<comment type="caution">
    <text evidence="2">The sequence shown here is derived from an EMBL/GenBank/DDBJ whole genome shotgun (WGS) entry which is preliminary data.</text>
</comment>
<evidence type="ECO:0000313" key="2">
    <source>
        <dbReference type="EMBL" id="MDN7528404.1"/>
    </source>
</evidence>
<dbReference type="Proteomes" id="UP001172217">
    <property type="component" value="Unassembled WGS sequence"/>
</dbReference>
<keyword evidence="3" id="KW-1185">Reference proteome</keyword>
<accession>A0ABT8P3L0</accession>
<evidence type="ECO:0000256" key="1">
    <source>
        <dbReference type="ARBA" id="ARBA00022801"/>
    </source>
</evidence>
<proteinExistence type="predicted"/>
<protein>
    <submittedName>
        <fullName evidence="2">Alpha/beta hydrolase</fullName>
    </submittedName>
</protein>
<dbReference type="InterPro" id="IPR029058">
    <property type="entry name" value="AB_hydrolase_fold"/>
</dbReference>
<dbReference type="PANTHER" id="PTHR22946:SF9">
    <property type="entry name" value="POLYKETIDE TRANSFERASE AF380"/>
    <property type="match status" value="1"/>
</dbReference>
<dbReference type="Gene3D" id="3.40.50.1820">
    <property type="entry name" value="alpha/beta hydrolase"/>
    <property type="match status" value="1"/>
</dbReference>
<organism evidence="2 3">
    <name type="scientific">Burkholderia orbicola</name>
    <dbReference type="NCBI Taxonomy" id="2978683"/>
    <lineage>
        <taxon>Bacteria</taxon>
        <taxon>Pseudomonadati</taxon>
        <taxon>Pseudomonadota</taxon>
        <taxon>Betaproteobacteria</taxon>
        <taxon>Burkholderiales</taxon>
        <taxon>Burkholderiaceae</taxon>
        <taxon>Burkholderia</taxon>
        <taxon>Burkholderia cepacia complex</taxon>
    </lineage>
</organism>
<dbReference type="InterPro" id="IPR050261">
    <property type="entry name" value="FrsA_esterase"/>
</dbReference>
<dbReference type="PANTHER" id="PTHR22946">
    <property type="entry name" value="DIENELACTONE HYDROLASE DOMAIN-CONTAINING PROTEIN-RELATED"/>
    <property type="match status" value="1"/>
</dbReference>
<name>A0ABT8P3L0_9BURK</name>
<keyword evidence="1 2" id="KW-0378">Hydrolase</keyword>
<feature type="non-terminal residue" evidence="2">
    <location>
        <position position="71"/>
    </location>
</feature>
<evidence type="ECO:0000313" key="3">
    <source>
        <dbReference type="Proteomes" id="UP001172217"/>
    </source>
</evidence>